<dbReference type="InterPro" id="IPR013324">
    <property type="entry name" value="RNA_pol_sigma_r3/r4-like"/>
</dbReference>
<dbReference type="InterPro" id="IPR036388">
    <property type="entry name" value="WH-like_DNA-bd_sf"/>
</dbReference>
<dbReference type="GO" id="GO:0003677">
    <property type="term" value="F:DNA binding"/>
    <property type="evidence" value="ECO:0007669"/>
    <property type="project" value="InterPro"/>
</dbReference>
<evidence type="ECO:0000313" key="2">
    <source>
        <dbReference type="EMBL" id="QBD82302.1"/>
    </source>
</evidence>
<dbReference type="Pfam" id="PF08281">
    <property type="entry name" value="Sigma70_r4_2"/>
    <property type="match status" value="1"/>
</dbReference>
<name>A0A4P6K2Z8_KTERU</name>
<dbReference type="AlphaFoldDB" id="A0A4P6K2Z8"/>
<keyword evidence="3" id="KW-1185">Reference proteome</keyword>
<organism evidence="2 3">
    <name type="scientific">Ktedonosporobacter rubrisoli</name>
    <dbReference type="NCBI Taxonomy" id="2509675"/>
    <lineage>
        <taxon>Bacteria</taxon>
        <taxon>Bacillati</taxon>
        <taxon>Chloroflexota</taxon>
        <taxon>Ktedonobacteria</taxon>
        <taxon>Ktedonobacterales</taxon>
        <taxon>Ktedonosporobacteraceae</taxon>
        <taxon>Ktedonosporobacter</taxon>
    </lineage>
</organism>
<reference evidence="2 3" key="1">
    <citation type="submission" date="2019-01" db="EMBL/GenBank/DDBJ databases">
        <title>Ktedonosporobacter rubrisoli SCAWS-G2.</title>
        <authorList>
            <person name="Huang Y."/>
            <person name="Yan B."/>
        </authorList>
    </citation>
    <scope>NUCLEOTIDE SEQUENCE [LARGE SCALE GENOMIC DNA]</scope>
    <source>
        <strain evidence="2 3">SCAWS-G2</strain>
    </source>
</reference>
<feature type="domain" description="RNA polymerase sigma factor 70 region 4 type 2" evidence="1">
    <location>
        <begin position="226"/>
        <end position="277"/>
    </location>
</feature>
<dbReference type="EMBL" id="CP035758">
    <property type="protein sequence ID" value="QBD82302.1"/>
    <property type="molecule type" value="Genomic_DNA"/>
</dbReference>
<dbReference type="GO" id="GO:0006352">
    <property type="term" value="P:DNA-templated transcription initiation"/>
    <property type="evidence" value="ECO:0007669"/>
    <property type="project" value="InterPro"/>
</dbReference>
<gene>
    <name evidence="2" type="ORF">EPA93_42520</name>
</gene>
<dbReference type="GO" id="GO:0016987">
    <property type="term" value="F:sigma factor activity"/>
    <property type="evidence" value="ECO:0007669"/>
    <property type="project" value="InterPro"/>
</dbReference>
<dbReference type="OrthoDB" id="153553at2"/>
<dbReference type="Proteomes" id="UP000290365">
    <property type="component" value="Chromosome"/>
</dbReference>
<evidence type="ECO:0000313" key="3">
    <source>
        <dbReference type="Proteomes" id="UP000290365"/>
    </source>
</evidence>
<dbReference type="InterPro" id="IPR013249">
    <property type="entry name" value="RNA_pol_sigma70_r4_t2"/>
</dbReference>
<dbReference type="KEGG" id="kbs:EPA93_42520"/>
<protein>
    <submittedName>
        <fullName evidence="2">Sigma-70 family RNA polymerase sigma factor</fullName>
    </submittedName>
</protein>
<evidence type="ECO:0000259" key="1">
    <source>
        <dbReference type="Pfam" id="PF08281"/>
    </source>
</evidence>
<proteinExistence type="predicted"/>
<dbReference type="Gene3D" id="1.10.10.10">
    <property type="entry name" value="Winged helix-like DNA-binding domain superfamily/Winged helix DNA-binding domain"/>
    <property type="match status" value="1"/>
</dbReference>
<dbReference type="SUPFAM" id="SSF88659">
    <property type="entry name" value="Sigma3 and sigma4 domains of RNA polymerase sigma factors"/>
    <property type="match status" value="1"/>
</dbReference>
<dbReference type="RefSeq" id="WP_129893371.1">
    <property type="nucleotide sequence ID" value="NZ_CP035758.1"/>
</dbReference>
<accession>A0A4P6K2Z8</accession>
<sequence length="291" mass="33579">MRKTILKRDEVADVYLEVQGIVEFIDANDGCERSTPGVEHNISLAQIYDDLPVYGSSAFWQAIEAADLPLEVLVRCFRSTSGYGDIWGRNRLIEVILYRVQSMNERWAHSMLKNLGISADERYALACDLCADLSEAMFRALMDPGRRFWEENFLHCLRFERRHIYQAFMMREGRWGSLKVKRSVRIPRELIASLDRQPRGSEEEPGLIDIKDEKAELMLQAIEKGELLRLVMSLPGKLKAAVLLVFWEGRTEKEAARILCITDRTVRNRIREAVKLLRDALEMDDGGFFYG</sequence>